<keyword evidence="1" id="KW-0812">Transmembrane</keyword>
<dbReference type="InParanoid" id="G9ES90"/>
<evidence type="ECO:0000313" key="3">
    <source>
        <dbReference type="Proteomes" id="UP000002770"/>
    </source>
</evidence>
<reference evidence="2 3" key="1">
    <citation type="journal article" date="2011" name="BMC Genomics">
        <title>Insight into cross-talk between intra-amoebal pathogens.</title>
        <authorList>
            <person name="Gimenez G."/>
            <person name="Bertelli C."/>
            <person name="Moliner C."/>
            <person name="Robert C."/>
            <person name="Raoult D."/>
            <person name="Fournier P.E."/>
            <person name="Greub G."/>
        </authorList>
    </citation>
    <scope>NUCLEOTIDE SEQUENCE [LARGE SCALE GENOMIC DNA]</scope>
    <source>
        <strain evidence="2 3">LLAP12</strain>
    </source>
</reference>
<dbReference type="AlphaFoldDB" id="G9ES90"/>
<evidence type="ECO:0000313" key="2">
    <source>
        <dbReference type="EMBL" id="EHL29871.1"/>
    </source>
</evidence>
<feature type="transmembrane region" description="Helical" evidence="1">
    <location>
        <begin position="21"/>
        <end position="38"/>
    </location>
</feature>
<evidence type="ECO:0000256" key="1">
    <source>
        <dbReference type="SAM" id="Phobius"/>
    </source>
</evidence>
<dbReference type="STRING" id="658187.LDG_8163"/>
<keyword evidence="1" id="KW-0472">Membrane</keyword>
<proteinExistence type="predicted"/>
<dbReference type="EMBL" id="JH413843">
    <property type="protein sequence ID" value="EHL29871.1"/>
    <property type="molecule type" value="Genomic_DNA"/>
</dbReference>
<dbReference type="Proteomes" id="UP000002770">
    <property type="component" value="Unassembled WGS sequence"/>
</dbReference>
<sequence>MITPIASMQNVIEGELNVKKIGQIAFNITIIFFVYNLSTY</sequence>
<organism evidence="2 3">
    <name type="scientific">Legionella drancourtii LLAP12</name>
    <dbReference type="NCBI Taxonomy" id="658187"/>
    <lineage>
        <taxon>Bacteria</taxon>
        <taxon>Pseudomonadati</taxon>
        <taxon>Pseudomonadota</taxon>
        <taxon>Gammaproteobacteria</taxon>
        <taxon>Legionellales</taxon>
        <taxon>Legionellaceae</taxon>
        <taxon>Legionella</taxon>
    </lineage>
</organism>
<protein>
    <submittedName>
        <fullName evidence="2">Uncharacterized protein</fullName>
    </submittedName>
</protein>
<accession>G9ES90</accession>
<dbReference type="HOGENOM" id="CLU_3291771_0_0_6"/>
<name>G9ES90_9GAMM</name>
<gene>
    <name evidence="2" type="ORF">LDG_8163</name>
</gene>
<keyword evidence="3" id="KW-1185">Reference proteome</keyword>
<keyword evidence="1" id="KW-1133">Transmembrane helix</keyword>